<dbReference type="AlphaFoldDB" id="A0ABD1XGW6"/>
<keyword evidence="2" id="KW-0472">Membrane</keyword>
<evidence type="ECO:0000313" key="3">
    <source>
        <dbReference type="EMBL" id="KAL2608194.1"/>
    </source>
</evidence>
<dbReference type="Proteomes" id="UP001605036">
    <property type="component" value="Unassembled WGS sequence"/>
</dbReference>
<keyword evidence="2" id="KW-0812">Transmembrane</keyword>
<evidence type="ECO:0000313" key="4">
    <source>
        <dbReference type="Proteomes" id="UP001605036"/>
    </source>
</evidence>
<organism evidence="3 4">
    <name type="scientific">Riccia fluitans</name>
    <dbReference type="NCBI Taxonomy" id="41844"/>
    <lineage>
        <taxon>Eukaryota</taxon>
        <taxon>Viridiplantae</taxon>
        <taxon>Streptophyta</taxon>
        <taxon>Embryophyta</taxon>
        <taxon>Marchantiophyta</taxon>
        <taxon>Marchantiopsida</taxon>
        <taxon>Marchantiidae</taxon>
        <taxon>Marchantiales</taxon>
        <taxon>Ricciaceae</taxon>
        <taxon>Riccia</taxon>
    </lineage>
</organism>
<feature type="region of interest" description="Disordered" evidence="1">
    <location>
        <begin position="78"/>
        <end position="232"/>
    </location>
</feature>
<dbReference type="EMBL" id="JBHFFA010000008">
    <property type="protein sequence ID" value="KAL2608194.1"/>
    <property type="molecule type" value="Genomic_DNA"/>
</dbReference>
<evidence type="ECO:0000256" key="1">
    <source>
        <dbReference type="SAM" id="MobiDB-lite"/>
    </source>
</evidence>
<feature type="compositionally biased region" description="Polar residues" evidence="1">
    <location>
        <begin position="205"/>
        <end position="217"/>
    </location>
</feature>
<feature type="region of interest" description="Disordered" evidence="1">
    <location>
        <begin position="38"/>
        <end position="64"/>
    </location>
</feature>
<keyword evidence="4" id="KW-1185">Reference proteome</keyword>
<protein>
    <submittedName>
        <fullName evidence="3">Uncharacterized protein</fullName>
    </submittedName>
</protein>
<feature type="compositionally biased region" description="Low complexity" evidence="1">
    <location>
        <begin position="119"/>
        <end position="135"/>
    </location>
</feature>
<name>A0ABD1XGW6_9MARC</name>
<gene>
    <name evidence="3" type="ORF">R1flu_026767</name>
</gene>
<feature type="transmembrane region" description="Helical" evidence="2">
    <location>
        <begin position="290"/>
        <end position="311"/>
    </location>
</feature>
<accession>A0ABD1XGW6</accession>
<sequence>MALSVVPPRTSCGAVMDVMSSSLSSCASPACSVTVSSASRGARISAKVGEPSSSHRVGSGPSCTRFRGEPVGLFHPLKSSFVGRNGSSTRRRKSRTAIVASSVEEGETSSKEAPNVDASSSPSSGVKSPFKSGGKISSLAAKQSAVDSKPPGSAEDANGARKPALSIGSKQPSPVGQLSPKAAEQLKVSKPASVFTPAAKPPSPFTTGSAGTAQKASSPIAAPGAKPASPFVPPARGKRVVDAFKEGEKEGKTTKFGQPVVPSNIFQDVKRTPEEVAADAFKFTISPGQLLLIGSFLLIGGLMVGTAFIVWKVGGIHYNEY</sequence>
<proteinExistence type="predicted"/>
<reference evidence="3 4" key="1">
    <citation type="submission" date="2024-09" db="EMBL/GenBank/DDBJ databases">
        <title>Chromosome-scale assembly of Riccia fluitans.</title>
        <authorList>
            <person name="Paukszto L."/>
            <person name="Sawicki J."/>
            <person name="Karawczyk K."/>
            <person name="Piernik-Szablinska J."/>
            <person name="Szczecinska M."/>
            <person name="Mazdziarz M."/>
        </authorList>
    </citation>
    <scope>NUCLEOTIDE SEQUENCE [LARGE SCALE GENOMIC DNA]</scope>
    <source>
        <strain evidence="3">Rf_01</strain>
        <tissue evidence="3">Aerial parts of the thallus</tissue>
    </source>
</reference>
<keyword evidence="2" id="KW-1133">Transmembrane helix</keyword>
<evidence type="ECO:0000256" key="2">
    <source>
        <dbReference type="SAM" id="Phobius"/>
    </source>
</evidence>
<dbReference type="PANTHER" id="PTHR37233:SF2">
    <property type="entry name" value="TRANSMEMBRANE PROTEIN"/>
    <property type="match status" value="1"/>
</dbReference>
<dbReference type="PANTHER" id="PTHR37233">
    <property type="entry name" value="TRANSMEMBRANE PROTEIN"/>
    <property type="match status" value="1"/>
</dbReference>
<comment type="caution">
    <text evidence="3">The sequence shown here is derived from an EMBL/GenBank/DDBJ whole genome shotgun (WGS) entry which is preliminary data.</text>
</comment>